<evidence type="ECO:0000256" key="1">
    <source>
        <dbReference type="SAM" id="SignalP"/>
    </source>
</evidence>
<protein>
    <submittedName>
        <fullName evidence="2">Uncharacterized protein</fullName>
    </submittedName>
</protein>
<feature type="signal peptide" evidence="1">
    <location>
        <begin position="1"/>
        <end position="24"/>
    </location>
</feature>
<keyword evidence="3" id="KW-1185">Reference proteome</keyword>
<feature type="chain" id="PRO_5012057421" evidence="1">
    <location>
        <begin position="25"/>
        <end position="104"/>
    </location>
</feature>
<reference evidence="2 3" key="1">
    <citation type="submission" date="2017-06" db="EMBL/GenBank/DDBJ databases">
        <title>Genome sequencing of cyanobaciteial culture collection at National Institute for Environmental Studies (NIES).</title>
        <authorList>
            <person name="Hirose Y."/>
            <person name="Shimura Y."/>
            <person name="Fujisawa T."/>
            <person name="Nakamura Y."/>
            <person name="Kawachi M."/>
        </authorList>
    </citation>
    <scope>NUCLEOTIDE SEQUENCE [LARGE SCALE GENOMIC DNA]</scope>
    <source>
        <strain evidence="2 3">NIES-267</strain>
    </source>
</reference>
<name>A0A1Z4M200_9CYAN</name>
<dbReference type="AlphaFoldDB" id="A0A1Z4M200"/>
<dbReference type="EMBL" id="AP018227">
    <property type="protein sequence ID" value="BAY87398.1"/>
    <property type="molecule type" value="Genomic_DNA"/>
</dbReference>
<evidence type="ECO:0000313" key="2">
    <source>
        <dbReference type="EMBL" id="BAY87398.1"/>
    </source>
</evidence>
<keyword evidence="1" id="KW-0732">Signal</keyword>
<gene>
    <name evidence="2" type="ORF">NIES267_69200</name>
</gene>
<accession>A0A1Z4M200</accession>
<dbReference type="OrthoDB" id="9841581at2"/>
<organism evidence="2 3">
    <name type="scientific">Calothrix parasitica NIES-267</name>
    <dbReference type="NCBI Taxonomy" id="1973488"/>
    <lineage>
        <taxon>Bacteria</taxon>
        <taxon>Bacillati</taxon>
        <taxon>Cyanobacteriota</taxon>
        <taxon>Cyanophyceae</taxon>
        <taxon>Nostocales</taxon>
        <taxon>Calotrichaceae</taxon>
        <taxon>Calothrix</taxon>
    </lineage>
</organism>
<evidence type="ECO:0000313" key="3">
    <source>
        <dbReference type="Proteomes" id="UP000218418"/>
    </source>
</evidence>
<dbReference type="Proteomes" id="UP000218418">
    <property type="component" value="Chromosome"/>
</dbReference>
<proteinExistence type="predicted"/>
<sequence>MINSVLPKSSLFIASAIAAISFYAAPGMAESATESLTPNKVEKNQDVREITPSLNPSMGTVLKAKDCPEGTYLVMFKMPIYSGLFVVGHELVPYCIDENTVPAG</sequence>